<dbReference type="InterPro" id="IPR041931">
    <property type="entry name" value="DNA_pol3_alpha_thumb_dom"/>
</dbReference>
<keyword evidence="2 8" id="KW-0808">Transferase</keyword>
<dbReference type="Gene3D" id="1.10.150.870">
    <property type="match status" value="1"/>
</dbReference>
<organism evidence="8">
    <name type="scientific">anaerobic digester metagenome</name>
    <dbReference type="NCBI Taxonomy" id="1263854"/>
    <lineage>
        <taxon>unclassified sequences</taxon>
        <taxon>metagenomes</taxon>
        <taxon>ecological metagenomes</taxon>
    </lineage>
</organism>
<dbReference type="Pfam" id="PF07733">
    <property type="entry name" value="DNA_pol3_alpha"/>
    <property type="match status" value="1"/>
</dbReference>
<dbReference type="Pfam" id="PF17657">
    <property type="entry name" value="DNA_pol3_finger"/>
    <property type="match status" value="1"/>
</dbReference>
<keyword evidence="4" id="KW-0235">DNA replication</keyword>
<feature type="domain" description="Polymerase/histidinol phosphatase N-terminal" evidence="7">
    <location>
        <begin position="4"/>
        <end position="71"/>
    </location>
</feature>
<evidence type="ECO:0000313" key="8">
    <source>
        <dbReference type="EMBL" id="VFU17433.1"/>
    </source>
</evidence>
<sequence length="1145" mass="128142">MGFVHLHCHTQYSLLDGAIRIHDLVDKTKLFGQEAAAITDHGVLYGAMEFYDKADKAGIKPIIGCEVYVAPGDMRSRELIPGMPKNYHLVLIAQDEQGYRNLIKLVSMAHVDGFYYKPRVDRAALSELNQGLIALSACLQGEVPYWLFRGNDERVNDALEFYCRTFDGRFYIEIQANGLADQETLNHQLVELAGRRGLPVVATNDCHYLLQSDAKAHEALLCIQTQTTLHDKGRMSFETDQLYLKSPQEMEEYFHWIPQALDATIEVAARCRLELPKGRYHFPVYPTEKGTTLEELIDQKAWSGLKARMEGEIPDEYAKRLEEELGIIRSMGFAGYFLIVADYIQYAKANGIPVGPGRGSAAGSLVAYVLGITDIDPIRWNLLFERFLNPERKSMPDIDVDFCQSRRDEVIEYVKNKYGPEYVCQITTFGNMKAKAVVRDVGRVLGMSYGDVDRIAKLIPNDLNITLEEALKVEPRLKQLMESDPMVSRLITIARSLEGLSRHASVHAGGVVISDSRPLVEHIPVYMDKKGMLISQYDMKRVEQVGLIKLDMLGLKTLTVIQKALEILKSRGIHIDITNIPLDDAATYELISDGDTSSVFQLESSGMKQMLKRLRPEKFEDIIAAVALYRPGPMDLIPSYTDRKHGREKIEYPHPLLEPILKETYGIIVYQEQVMQIAQKLAGYSLGKADLLRRAMGKKIPAEMAQHREIFVEGAVKNGVTQQVAVEIFDLMEKFANYGFNKSHAAAYALVAYQTAYLKAHYFREFMAANLTLDLGNTDKMTRHLSECKAKGVPILCPDINESSWEFITTDEGIRFGLAGIKNVGMAAVEVILKERDRGGRFTDLGNFLERMALTKVNRRVVEALIQVGAFDSVYPNRRALLEALDALLDEAQRKARDRLAGQETLFSLEEFSEDNADDTIELPDIPDFSENEKLMMEKESVGFYISGHPLKRYTDLIEKYATTTTQGLADAHGMVILAGVLGEVNVTRTKKGAPMARGFIEDLHGSAPVVFFPQCFSEYQDIIRDNAPVVIKARINGTAEGEAGENDNTQVDLVAEEVYPIEQAESILARRIVLHLPPGTGSDDIRAIKEAIAGSKGNCQICFEVDTTEGLVLIEAGREYMVTPTRDVICRLGELLGSSSVELQ</sequence>
<comment type="catalytic activity">
    <reaction evidence="6">
        <text>DNA(n) + a 2'-deoxyribonucleoside 5'-triphosphate = DNA(n+1) + diphosphate</text>
        <dbReference type="Rhea" id="RHEA:22508"/>
        <dbReference type="Rhea" id="RHEA-COMP:17339"/>
        <dbReference type="Rhea" id="RHEA-COMP:17340"/>
        <dbReference type="ChEBI" id="CHEBI:33019"/>
        <dbReference type="ChEBI" id="CHEBI:61560"/>
        <dbReference type="ChEBI" id="CHEBI:173112"/>
        <dbReference type="EC" id="2.7.7.7"/>
    </reaction>
</comment>
<dbReference type="EMBL" id="CAADRM010000132">
    <property type="protein sequence ID" value="VFU17433.1"/>
    <property type="molecule type" value="Genomic_DNA"/>
</dbReference>
<protein>
    <recommendedName>
        <fullName evidence="1">DNA-directed DNA polymerase</fullName>
        <ecNumber evidence="1">2.7.7.7</ecNumber>
    </recommendedName>
</protein>
<dbReference type="InterPro" id="IPR003141">
    <property type="entry name" value="Pol/His_phosphatase_N"/>
</dbReference>
<keyword evidence="3 8" id="KW-0548">Nucleotidyltransferase</keyword>
<evidence type="ECO:0000256" key="4">
    <source>
        <dbReference type="ARBA" id="ARBA00022705"/>
    </source>
</evidence>
<accession>A0A485M5I5</accession>
<dbReference type="GO" id="GO:0003887">
    <property type="term" value="F:DNA-directed DNA polymerase activity"/>
    <property type="evidence" value="ECO:0007669"/>
    <property type="project" value="UniProtKB-KW"/>
</dbReference>
<dbReference type="Gene3D" id="1.10.10.1600">
    <property type="entry name" value="Bacterial DNA polymerase III alpha subunit, thumb domain"/>
    <property type="match status" value="1"/>
</dbReference>
<reference evidence="8" key="1">
    <citation type="submission" date="2019-03" db="EMBL/GenBank/DDBJ databases">
        <authorList>
            <person name="Hao L."/>
        </authorList>
    </citation>
    <scope>NUCLEOTIDE SEQUENCE</scope>
</reference>
<dbReference type="SUPFAM" id="SSF89550">
    <property type="entry name" value="PHP domain-like"/>
    <property type="match status" value="1"/>
</dbReference>
<gene>
    <name evidence="8" type="primary">dnaE</name>
    <name evidence="8" type="ORF">SCFA_660067</name>
</gene>
<evidence type="ECO:0000256" key="1">
    <source>
        <dbReference type="ARBA" id="ARBA00012417"/>
    </source>
</evidence>
<dbReference type="Gene3D" id="3.20.20.140">
    <property type="entry name" value="Metal-dependent hydrolases"/>
    <property type="match status" value="1"/>
</dbReference>
<dbReference type="CDD" id="cd04485">
    <property type="entry name" value="DnaE_OBF"/>
    <property type="match status" value="1"/>
</dbReference>
<dbReference type="InterPro" id="IPR004805">
    <property type="entry name" value="DnaE2/DnaE/PolC"/>
</dbReference>
<dbReference type="InterPro" id="IPR016195">
    <property type="entry name" value="Pol/histidinol_Pase-like"/>
</dbReference>
<evidence type="ECO:0000259" key="7">
    <source>
        <dbReference type="SMART" id="SM00481"/>
    </source>
</evidence>
<dbReference type="SMART" id="SM00481">
    <property type="entry name" value="POLIIIAc"/>
    <property type="match status" value="1"/>
</dbReference>
<evidence type="ECO:0000256" key="6">
    <source>
        <dbReference type="ARBA" id="ARBA00049244"/>
    </source>
</evidence>
<dbReference type="Pfam" id="PF14579">
    <property type="entry name" value="HHH_6"/>
    <property type="match status" value="1"/>
</dbReference>
<dbReference type="InterPro" id="IPR004013">
    <property type="entry name" value="PHP_dom"/>
</dbReference>
<evidence type="ECO:0000256" key="2">
    <source>
        <dbReference type="ARBA" id="ARBA00022679"/>
    </source>
</evidence>
<evidence type="ECO:0000256" key="3">
    <source>
        <dbReference type="ARBA" id="ARBA00022695"/>
    </source>
</evidence>
<dbReference type="GO" id="GO:0008408">
    <property type="term" value="F:3'-5' exonuclease activity"/>
    <property type="evidence" value="ECO:0007669"/>
    <property type="project" value="InterPro"/>
</dbReference>
<dbReference type="PANTHER" id="PTHR32294:SF0">
    <property type="entry name" value="DNA POLYMERASE III SUBUNIT ALPHA"/>
    <property type="match status" value="1"/>
</dbReference>
<dbReference type="EC" id="2.7.7.7" evidence="1"/>
<dbReference type="CDD" id="cd12113">
    <property type="entry name" value="PHP_PolIIIA_DnaE3"/>
    <property type="match status" value="1"/>
</dbReference>
<dbReference type="InterPro" id="IPR029460">
    <property type="entry name" value="DNAPol_HHH"/>
</dbReference>
<dbReference type="InterPro" id="IPR011708">
    <property type="entry name" value="DNA_pol3_alpha_NTPase_dom"/>
</dbReference>
<proteinExistence type="predicted"/>
<dbReference type="PANTHER" id="PTHR32294">
    <property type="entry name" value="DNA POLYMERASE III SUBUNIT ALPHA"/>
    <property type="match status" value="1"/>
</dbReference>
<dbReference type="Pfam" id="PF02811">
    <property type="entry name" value="PHP"/>
    <property type="match status" value="1"/>
</dbReference>
<keyword evidence="5" id="KW-0239">DNA-directed DNA polymerase</keyword>
<name>A0A485M5I5_9ZZZZ</name>
<dbReference type="NCBIfam" id="NF005298">
    <property type="entry name" value="PRK06826.1"/>
    <property type="match status" value="1"/>
</dbReference>
<dbReference type="AlphaFoldDB" id="A0A485M5I5"/>
<dbReference type="GO" id="GO:0006260">
    <property type="term" value="P:DNA replication"/>
    <property type="evidence" value="ECO:0007669"/>
    <property type="project" value="UniProtKB-KW"/>
</dbReference>
<evidence type="ECO:0000256" key="5">
    <source>
        <dbReference type="ARBA" id="ARBA00022932"/>
    </source>
</evidence>
<dbReference type="NCBIfam" id="NF004226">
    <property type="entry name" value="PRK05673.1"/>
    <property type="match status" value="1"/>
</dbReference>
<dbReference type="InterPro" id="IPR040982">
    <property type="entry name" value="DNA_pol3_finger"/>
</dbReference>
<dbReference type="NCBIfam" id="TIGR00594">
    <property type="entry name" value="polc"/>
    <property type="match status" value="1"/>
</dbReference>